<dbReference type="CDD" id="cd01948">
    <property type="entry name" value="EAL"/>
    <property type="match status" value="1"/>
</dbReference>
<dbReference type="InterPro" id="IPR003018">
    <property type="entry name" value="GAF"/>
</dbReference>
<dbReference type="SUPFAM" id="SSF55781">
    <property type="entry name" value="GAF domain-like"/>
    <property type="match status" value="1"/>
</dbReference>
<evidence type="ECO:0000313" key="3">
    <source>
        <dbReference type="Proteomes" id="UP000484381"/>
    </source>
</evidence>
<dbReference type="Pfam" id="PF01590">
    <property type="entry name" value="GAF"/>
    <property type="match status" value="1"/>
</dbReference>
<dbReference type="PROSITE" id="PS50883">
    <property type="entry name" value="EAL"/>
    <property type="match status" value="1"/>
</dbReference>
<dbReference type="AlphaFoldDB" id="A0A7X1NJM5"/>
<sequence length="430" mass="46957">MMTLYRTSPHAAPRSHPCDRRLMQARAMISTLLSHIRRRPSGGRTGAVARIVQTVRTHLGMDVAFVAEFIGERLVFRQVDAAATAPMAVGDSCLRAESLCGRVVDGRLPGLIRDTLRVPAAQRLPTTTTWPVGAHLSVPIRLQGGRVYGALCCFNHAPDLSLNQRDLQVMAAFAELVAHEVEREWDVTHEHDEMVARIRQVLTKHELSVVYQPVYSLDDEHVIGFEALARFRHGSPDEWFASAAKVGLGKELELAAIRQALEGLPRLQPAYVAVNVSPDTILCGELTRVLRGMPGGRVVLELTEHSHVADYGALIEALAPLRAASVRLAVDDAGAGFASMRHVLRLHPDLIKLDASLIRGIEDDSSKRALTSAMVVFARETDSVLIAEGVETTAELAVLRSLDIKMVQGYLLARPMLLEKAAALIDTQSA</sequence>
<dbReference type="InterPro" id="IPR001633">
    <property type="entry name" value="EAL_dom"/>
</dbReference>
<dbReference type="EMBL" id="WHNP01000095">
    <property type="protein sequence ID" value="MPW23193.1"/>
    <property type="molecule type" value="Genomic_DNA"/>
</dbReference>
<keyword evidence="3" id="KW-1185">Reference proteome</keyword>
<dbReference type="Gene3D" id="3.20.20.450">
    <property type="entry name" value="EAL domain"/>
    <property type="match status" value="1"/>
</dbReference>
<gene>
    <name evidence="2" type="ORF">GCT13_42125</name>
</gene>
<evidence type="ECO:0000259" key="1">
    <source>
        <dbReference type="PROSITE" id="PS50883"/>
    </source>
</evidence>
<reference evidence="2 3" key="1">
    <citation type="submission" date="2019-10" db="EMBL/GenBank/DDBJ databases">
        <title>Paraburkholderia sp. isolated from nodules of Mimosa pudica from Brazilian Atlantic Forest soils.</title>
        <authorList>
            <person name="Paulitsch F."/>
            <person name="Hungria M."/>
            <person name="Dall'Agnol R."/>
        </authorList>
    </citation>
    <scope>NUCLEOTIDE SEQUENCE [LARGE SCALE GENOMIC DNA]</scope>
    <source>
        <strain evidence="2 3">CNPSo 3157</strain>
    </source>
</reference>
<dbReference type="InterPro" id="IPR035919">
    <property type="entry name" value="EAL_sf"/>
</dbReference>
<dbReference type="SMART" id="SM00065">
    <property type="entry name" value="GAF"/>
    <property type="match status" value="1"/>
</dbReference>
<dbReference type="PANTHER" id="PTHR33121:SF76">
    <property type="entry name" value="SIGNALING PROTEIN"/>
    <property type="match status" value="1"/>
</dbReference>
<dbReference type="SUPFAM" id="SSF141868">
    <property type="entry name" value="EAL domain-like"/>
    <property type="match status" value="1"/>
</dbReference>
<dbReference type="Pfam" id="PF00563">
    <property type="entry name" value="EAL"/>
    <property type="match status" value="1"/>
</dbReference>
<protein>
    <submittedName>
        <fullName evidence="2">EAL domain-containing protein</fullName>
    </submittedName>
</protein>
<proteinExistence type="predicted"/>
<accession>A0A7X1NJM5</accession>
<organism evidence="2 3">
    <name type="scientific">Paraburkholderia franconis</name>
    <dbReference type="NCBI Taxonomy" id="2654983"/>
    <lineage>
        <taxon>Bacteria</taxon>
        <taxon>Pseudomonadati</taxon>
        <taxon>Pseudomonadota</taxon>
        <taxon>Betaproteobacteria</taxon>
        <taxon>Burkholderiales</taxon>
        <taxon>Burkholderiaceae</taxon>
        <taxon>Paraburkholderia</taxon>
    </lineage>
</organism>
<feature type="domain" description="EAL" evidence="1">
    <location>
        <begin position="191"/>
        <end position="429"/>
    </location>
</feature>
<name>A0A7X1NJM5_9BURK</name>
<dbReference type="InterPro" id="IPR050706">
    <property type="entry name" value="Cyclic-di-GMP_PDE-like"/>
</dbReference>
<dbReference type="GO" id="GO:0071111">
    <property type="term" value="F:cyclic-guanylate-specific phosphodiesterase activity"/>
    <property type="evidence" value="ECO:0007669"/>
    <property type="project" value="InterPro"/>
</dbReference>
<dbReference type="InterPro" id="IPR029016">
    <property type="entry name" value="GAF-like_dom_sf"/>
</dbReference>
<dbReference type="Proteomes" id="UP000484381">
    <property type="component" value="Unassembled WGS sequence"/>
</dbReference>
<dbReference type="SMART" id="SM00052">
    <property type="entry name" value="EAL"/>
    <property type="match status" value="1"/>
</dbReference>
<dbReference type="PANTHER" id="PTHR33121">
    <property type="entry name" value="CYCLIC DI-GMP PHOSPHODIESTERASE PDEF"/>
    <property type="match status" value="1"/>
</dbReference>
<dbReference type="Gene3D" id="3.30.450.40">
    <property type="match status" value="1"/>
</dbReference>
<evidence type="ECO:0000313" key="2">
    <source>
        <dbReference type="EMBL" id="MPW23193.1"/>
    </source>
</evidence>
<comment type="caution">
    <text evidence="2">The sequence shown here is derived from an EMBL/GenBank/DDBJ whole genome shotgun (WGS) entry which is preliminary data.</text>
</comment>